<dbReference type="EMBL" id="LSRP01000096">
    <property type="protein sequence ID" value="OJF95063.1"/>
    <property type="molecule type" value="Genomic_DNA"/>
</dbReference>
<dbReference type="InterPro" id="IPR003646">
    <property type="entry name" value="SH3-like_bac-type"/>
</dbReference>
<evidence type="ECO:0000256" key="2">
    <source>
        <dbReference type="SAM" id="SignalP"/>
    </source>
</evidence>
<comment type="caution">
    <text evidence="4">The sequence shown here is derived from an EMBL/GenBank/DDBJ whole genome shotgun (WGS) entry which is preliminary data.</text>
</comment>
<accession>A0A657LQ83</accession>
<dbReference type="AlphaFoldDB" id="A0A657LQ83"/>
<keyword evidence="5" id="KW-1185">Reference proteome</keyword>
<dbReference type="Pfam" id="PF08239">
    <property type="entry name" value="SH3_3"/>
    <property type="match status" value="1"/>
</dbReference>
<proteinExistence type="predicted"/>
<name>A0A657LQ83_9HYPH</name>
<organism evidence="4 5">
    <name type="scientific">Pararhizobium antarcticum</name>
    <dbReference type="NCBI Taxonomy" id="1798805"/>
    <lineage>
        <taxon>Bacteria</taxon>
        <taxon>Pseudomonadati</taxon>
        <taxon>Pseudomonadota</taxon>
        <taxon>Alphaproteobacteria</taxon>
        <taxon>Hyphomicrobiales</taxon>
        <taxon>Rhizobiaceae</taxon>
        <taxon>Rhizobium/Agrobacterium group</taxon>
        <taxon>Pararhizobium</taxon>
    </lineage>
</organism>
<feature type="region of interest" description="Disordered" evidence="1">
    <location>
        <begin position="95"/>
        <end position="114"/>
    </location>
</feature>
<feature type="signal peptide" evidence="2">
    <location>
        <begin position="1"/>
        <end position="27"/>
    </location>
</feature>
<evidence type="ECO:0000259" key="3">
    <source>
        <dbReference type="Pfam" id="PF08239"/>
    </source>
</evidence>
<evidence type="ECO:0000313" key="5">
    <source>
        <dbReference type="Proteomes" id="UP000182661"/>
    </source>
</evidence>
<sequence>MEDGMQRLRYLLRLAFLVALAAHPAQAACTVADPTGTPLNVRDAPNGSIVGALPNGLEVEQLEEHRLGAKTWIRVSVDGAPRGWVFGAYVICSGDDGDIDSQKSAPMRPRASPN</sequence>
<protein>
    <recommendedName>
        <fullName evidence="3">SH3b domain-containing protein</fullName>
    </recommendedName>
</protein>
<feature type="domain" description="SH3b" evidence="3">
    <location>
        <begin position="39"/>
        <end position="90"/>
    </location>
</feature>
<reference evidence="4 5" key="1">
    <citation type="submission" date="2016-02" db="EMBL/GenBank/DDBJ databases">
        <title>Genome sequencing of a beta-galactosidase producing bacteria Rhizobium sp. 59.</title>
        <authorList>
            <person name="Wang D."/>
            <person name="Kot W."/>
            <person name="Qin Y."/>
            <person name="Hansen L."/>
            <person name="Naqvi K."/>
            <person name="Rensing C."/>
        </authorList>
    </citation>
    <scope>NUCLEOTIDE SEQUENCE [LARGE SCALE GENOMIC DNA]</scope>
    <source>
        <strain evidence="4 5">59</strain>
    </source>
</reference>
<keyword evidence="2" id="KW-0732">Signal</keyword>
<dbReference type="Proteomes" id="UP000182661">
    <property type="component" value="Unassembled WGS sequence"/>
</dbReference>
<feature type="chain" id="PRO_5025034280" description="SH3b domain-containing protein" evidence="2">
    <location>
        <begin position="28"/>
        <end position="114"/>
    </location>
</feature>
<evidence type="ECO:0000313" key="4">
    <source>
        <dbReference type="EMBL" id="OJF95063.1"/>
    </source>
</evidence>
<gene>
    <name evidence="4" type="ORF">AX760_04355</name>
</gene>
<dbReference type="Gene3D" id="2.30.30.40">
    <property type="entry name" value="SH3 Domains"/>
    <property type="match status" value="1"/>
</dbReference>
<evidence type="ECO:0000256" key="1">
    <source>
        <dbReference type="SAM" id="MobiDB-lite"/>
    </source>
</evidence>